<sequence length="115" mass="13151">KKGVQIALNTDTMNEFIGILYNFIESKSIQANNSLRLDFIKLVTNPHIISHHSQPKNQLYDSLEVDELNSYKISKSNKALKESDVTNKSTCKCSYCNNTDYYANTCELNPKNKKK</sequence>
<dbReference type="EMBL" id="CAJVQB010123859">
    <property type="protein sequence ID" value="CAG8853415.1"/>
    <property type="molecule type" value="Genomic_DNA"/>
</dbReference>
<reference evidence="1 2" key="1">
    <citation type="submission" date="2021-06" db="EMBL/GenBank/DDBJ databases">
        <authorList>
            <person name="Kallberg Y."/>
            <person name="Tangrot J."/>
            <person name="Rosling A."/>
        </authorList>
    </citation>
    <scope>NUCLEOTIDE SEQUENCE [LARGE SCALE GENOMIC DNA]</scope>
    <source>
        <strain evidence="1 2">120-4 pot B 10/14</strain>
    </source>
</reference>
<feature type="non-terminal residue" evidence="1">
    <location>
        <position position="1"/>
    </location>
</feature>
<comment type="caution">
    <text evidence="1">The sequence shown here is derived from an EMBL/GenBank/DDBJ whole genome shotgun (WGS) entry which is preliminary data.</text>
</comment>
<keyword evidence="2" id="KW-1185">Reference proteome</keyword>
<proteinExistence type="predicted"/>
<dbReference type="Proteomes" id="UP000789901">
    <property type="component" value="Unassembled WGS sequence"/>
</dbReference>
<evidence type="ECO:0000313" key="2">
    <source>
        <dbReference type="Proteomes" id="UP000789901"/>
    </source>
</evidence>
<organism evidence="1 2">
    <name type="scientific">Gigaspora margarita</name>
    <dbReference type="NCBI Taxonomy" id="4874"/>
    <lineage>
        <taxon>Eukaryota</taxon>
        <taxon>Fungi</taxon>
        <taxon>Fungi incertae sedis</taxon>
        <taxon>Mucoromycota</taxon>
        <taxon>Glomeromycotina</taxon>
        <taxon>Glomeromycetes</taxon>
        <taxon>Diversisporales</taxon>
        <taxon>Gigasporaceae</taxon>
        <taxon>Gigaspora</taxon>
    </lineage>
</organism>
<gene>
    <name evidence="1" type="ORF">GMARGA_LOCUS42236</name>
</gene>
<accession>A0ABN7XEJ0</accession>
<name>A0ABN7XEJ0_GIGMA</name>
<protein>
    <submittedName>
        <fullName evidence="1">23148_t:CDS:1</fullName>
    </submittedName>
</protein>
<evidence type="ECO:0000313" key="1">
    <source>
        <dbReference type="EMBL" id="CAG8853415.1"/>
    </source>
</evidence>